<dbReference type="Pfam" id="PF00496">
    <property type="entry name" value="SBP_bac_5"/>
    <property type="match status" value="1"/>
</dbReference>
<dbReference type="PANTHER" id="PTHR30290">
    <property type="entry name" value="PERIPLASMIC BINDING COMPONENT OF ABC TRANSPORTER"/>
    <property type="match status" value="1"/>
</dbReference>
<accession>A0A7Y7YFB9</accession>
<dbReference type="AlphaFoldDB" id="A0A7Y7YFB9"/>
<keyword evidence="3" id="KW-0732">Signal</keyword>
<dbReference type="GO" id="GO:0015031">
    <property type="term" value="P:protein transport"/>
    <property type="evidence" value="ECO:0007669"/>
    <property type="project" value="UniProtKB-KW"/>
</dbReference>
<dbReference type="Gene3D" id="3.10.105.10">
    <property type="entry name" value="Dipeptide-binding Protein, Domain 3"/>
    <property type="match status" value="1"/>
</dbReference>
<evidence type="ECO:0000259" key="6">
    <source>
        <dbReference type="Pfam" id="PF00496"/>
    </source>
</evidence>
<proteinExistence type="inferred from homology"/>
<dbReference type="InterPro" id="IPR000914">
    <property type="entry name" value="SBP_5_dom"/>
</dbReference>
<keyword evidence="5" id="KW-0653">Protein transport</keyword>
<organism evidence="7 8">
    <name type="scientific">Pseudomonas gingeri</name>
    <dbReference type="NCBI Taxonomy" id="117681"/>
    <lineage>
        <taxon>Bacteria</taxon>
        <taxon>Pseudomonadati</taxon>
        <taxon>Pseudomonadota</taxon>
        <taxon>Gammaproteobacteria</taxon>
        <taxon>Pseudomonadales</taxon>
        <taxon>Pseudomonadaceae</taxon>
        <taxon>Pseudomonas</taxon>
    </lineage>
</organism>
<reference evidence="7 8" key="1">
    <citation type="submission" date="2020-04" db="EMBL/GenBank/DDBJ databases">
        <title>Molecular characterization of pseudomonads from Agaricus bisporus reveal novel blotch 2 pathogens in Western Europe.</title>
        <authorList>
            <person name="Taparia T."/>
            <person name="Krijger M."/>
            <person name="Haynes E."/>
            <person name="Elpinstone J.G."/>
            <person name="Noble R."/>
            <person name="Van Der Wolf J."/>
        </authorList>
    </citation>
    <scope>NUCLEOTIDE SEQUENCE [LARGE SCALE GENOMIC DNA]</scope>
    <source>
        <strain evidence="7 8">IPO3737</strain>
    </source>
</reference>
<dbReference type="Proteomes" id="UP000520592">
    <property type="component" value="Unassembled WGS sequence"/>
</dbReference>
<keyword evidence="4" id="KW-0571">Peptide transport</keyword>
<dbReference type="Gene3D" id="3.90.76.10">
    <property type="entry name" value="Dipeptide-binding Protein, Domain 1"/>
    <property type="match status" value="1"/>
</dbReference>
<sequence>MRRLNRLTVFIRGFAVLGFIGLSTGLPSVASAKEIGQLTFVQGSDIDTLDPAISRSVPSLNVIDHLFNRLIAWNGQDRTRFIPDLAESWSRSEDGKQWTFVLKQGVKFHDGTDFNADAVKFNLDRIRDPKLGSPHRSYYADILSVEAVSPYQVRITTKSPSPTMLELLAKQSSSINSPAAVAKYGRAYGHHPVGTGPYVFDSWIPNDQAVIEKNIAFYGESAKPSKIVFRPVREDSSRVIELRTRNADIAANLSPEAAIELKELNKSTLLRIPSTFQVFFEMNLTKPPFADPRIRRAVSMAIDRQALVDKVLLGYGKVPTGPFPEGTQARRAFAPVKYDPEAARKIINEVYPGGYPGTIVMWTPAGRYTKDRQVAEVVQGYLNAVGLKTEFKVWEWATYQKNLYRPDLDKNTGKGTGKGSNEANMWLLGTGISDADIRLRRKLSSGDPQNLTGYSDPHVDKLLQLASRELDPNKRMSYYGQIQQILWEQDPDNLPLFDQEQIIGVRKDLSGLDVDYEGTIDFKRVELIER</sequence>
<evidence type="ECO:0000256" key="1">
    <source>
        <dbReference type="ARBA" id="ARBA00005695"/>
    </source>
</evidence>
<feature type="domain" description="Solute-binding protein family 5" evidence="6">
    <location>
        <begin position="81"/>
        <end position="413"/>
    </location>
</feature>
<evidence type="ECO:0000256" key="5">
    <source>
        <dbReference type="ARBA" id="ARBA00022927"/>
    </source>
</evidence>
<dbReference type="GO" id="GO:0043190">
    <property type="term" value="C:ATP-binding cassette (ABC) transporter complex"/>
    <property type="evidence" value="ECO:0007669"/>
    <property type="project" value="InterPro"/>
</dbReference>
<keyword evidence="2" id="KW-0813">Transport</keyword>
<dbReference type="SUPFAM" id="SSF53850">
    <property type="entry name" value="Periplasmic binding protein-like II"/>
    <property type="match status" value="1"/>
</dbReference>
<dbReference type="InterPro" id="IPR039424">
    <property type="entry name" value="SBP_5"/>
</dbReference>
<dbReference type="PANTHER" id="PTHR30290:SF9">
    <property type="entry name" value="OLIGOPEPTIDE-BINDING PROTEIN APPA"/>
    <property type="match status" value="1"/>
</dbReference>
<comment type="caution">
    <text evidence="7">The sequence shown here is derived from an EMBL/GenBank/DDBJ whole genome shotgun (WGS) entry which is preliminary data.</text>
</comment>
<gene>
    <name evidence="7" type="ORF">HX876_24255</name>
</gene>
<evidence type="ECO:0000313" key="8">
    <source>
        <dbReference type="Proteomes" id="UP000520592"/>
    </source>
</evidence>
<dbReference type="InterPro" id="IPR030678">
    <property type="entry name" value="Peptide/Ni-bd"/>
</dbReference>
<dbReference type="PIRSF" id="PIRSF002741">
    <property type="entry name" value="MppA"/>
    <property type="match status" value="1"/>
</dbReference>
<evidence type="ECO:0000256" key="2">
    <source>
        <dbReference type="ARBA" id="ARBA00022448"/>
    </source>
</evidence>
<dbReference type="GO" id="GO:1904680">
    <property type="term" value="F:peptide transmembrane transporter activity"/>
    <property type="evidence" value="ECO:0007669"/>
    <property type="project" value="TreeGrafter"/>
</dbReference>
<dbReference type="GO" id="GO:0015833">
    <property type="term" value="P:peptide transport"/>
    <property type="evidence" value="ECO:0007669"/>
    <property type="project" value="UniProtKB-KW"/>
</dbReference>
<dbReference type="EMBL" id="JACAQD010000032">
    <property type="protein sequence ID" value="NWC35492.1"/>
    <property type="molecule type" value="Genomic_DNA"/>
</dbReference>
<evidence type="ECO:0000256" key="3">
    <source>
        <dbReference type="ARBA" id="ARBA00022729"/>
    </source>
</evidence>
<evidence type="ECO:0000313" key="7">
    <source>
        <dbReference type="EMBL" id="NWC35492.1"/>
    </source>
</evidence>
<comment type="similarity">
    <text evidence="1">Belongs to the bacterial solute-binding protein 5 family.</text>
</comment>
<dbReference type="GO" id="GO:0030288">
    <property type="term" value="C:outer membrane-bounded periplasmic space"/>
    <property type="evidence" value="ECO:0007669"/>
    <property type="project" value="UniProtKB-ARBA"/>
</dbReference>
<name>A0A7Y7YFB9_9PSED</name>
<dbReference type="Gene3D" id="3.40.190.10">
    <property type="entry name" value="Periplasmic binding protein-like II"/>
    <property type="match status" value="1"/>
</dbReference>
<protein>
    <submittedName>
        <fullName evidence="7">Glutathione ABC transporter substrate-binding protein</fullName>
    </submittedName>
</protein>
<evidence type="ECO:0000256" key="4">
    <source>
        <dbReference type="ARBA" id="ARBA00022856"/>
    </source>
</evidence>